<name>A0A5R8KA41_9BACT</name>
<dbReference type="EMBL" id="VAUV01000015">
    <property type="protein sequence ID" value="TLD69190.1"/>
    <property type="molecule type" value="Genomic_DNA"/>
</dbReference>
<organism evidence="2 3">
    <name type="scientific">Phragmitibacter flavus</name>
    <dbReference type="NCBI Taxonomy" id="2576071"/>
    <lineage>
        <taxon>Bacteria</taxon>
        <taxon>Pseudomonadati</taxon>
        <taxon>Verrucomicrobiota</taxon>
        <taxon>Verrucomicrobiia</taxon>
        <taxon>Verrucomicrobiales</taxon>
        <taxon>Verrucomicrobiaceae</taxon>
        <taxon>Phragmitibacter</taxon>
    </lineage>
</organism>
<evidence type="ECO:0000313" key="3">
    <source>
        <dbReference type="Proteomes" id="UP000306196"/>
    </source>
</evidence>
<protein>
    <submittedName>
        <fullName evidence="2">Uncharacterized protein</fullName>
    </submittedName>
</protein>
<dbReference type="Proteomes" id="UP000306196">
    <property type="component" value="Unassembled WGS sequence"/>
</dbReference>
<feature type="region of interest" description="Disordered" evidence="1">
    <location>
        <begin position="452"/>
        <end position="516"/>
    </location>
</feature>
<feature type="compositionally biased region" description="Pro residues" evidence="1">
    <location>
        <begin position="472"/>
        <end position="483"/>
    </location>
</feature>
<accession>A0A5R8KA41</accession>
<feature type="compositionally biased region" description="Polar residues" evidence="1">
    <location>
        <begin position="452"/>
        <end position="462"/>
    </location>
</feature>
<comment type="caution">
    <text evidence="2">The sequence shown here is derived from an EMBL/GenBank/DDBJ whole genome shotgun (WGS) entry which is preliminary data.</text>
</comment>
<proteinExistence type="predicted"/>
<dbReference type="AlphaFoldDB" id="A0A5R8KA41"/>
<reference evidence="2 3" key="1">
    <citation type="submission" date="2019-05" db="EMBL/GenBank/DDBJ databases">
        <title>Verrucobacter flavum gen. nov., sp. nov. a new member of the family Verrucomicrobiaceae.</title>
        <authorList>
            <person name="Szuroczki S."/>
            <person name="Abbaszade G."/>
            <person name="Szabo A."/>
            <person name="Felfoldi T."/>
            <person name="Schumann P."/>
            <person name="Boka K."/>
            <person name="Keki Z."/>
            <person name="Toumi M."/>
            <person name="Toth E."/>
        </authorList>
    </citation>
    <scope>NUCLEOTIDE SEQUENCE [LARGE SCALE GENOMIC DNA]</scope>
    <source>
        <strain evidence="2 3">MG-N-17</strain>
    </source>
</reference>
<evidence type="ECO:0000313" key="2">
    <source>
        <dbReference type="EMBL" id="TLD69190.1"/>
    </source>
</evidence>
<sequence length="516" mass="56555">MSSARAEPAKLLESLKLQLASELKEGKEKKQGDDIRLDRADSILAQLSAEQLGMEERQSEVLQSLEEVQRLVGPTKTGAICRELIKEMKELRTKRMQLLKEKLDSTIRTSLVSGLDATKAADLDGPIFEILKSEKEIAYSSQRMGDERVLFNRDALQAVRQILTSIQDGFLAVEGSAKRVSRDNHPARQILSNSSSAVSQLTEFMPRSELLTKLQEVAERIYPALQSRSLSQSEVEKQIGDIADGVNQLEDLDGAIENIDELIRQQRELGGYYGDTGLSSQLRNYRRNYEDFQAGIGVSISFSSHESSSGMQGLTRVRDLLAKFALGRLLRAPADMVIGEDESSEQFLHRVLEKARSTSDWTLMSRVIDVAVTMRIQSVATTSDSSAMKQFLGANNLERAGQYQGAVAGYLQVLRSGSQLVSAEVIGKMLDDIKKNHPQAYEAGTQQAVTVSPSGAASSNYDRFSGRASYPPGFPGREPPAPEPRLVIPAVPKAEEASKPTPAPNATDAKPAKVSD</sequence>
<gene>
    <name evidence="2" type="ORF">FEM03_19005</name>
</gene>
<keyword evidence="3" id="KW-1185">Reference proteome</keyword>
<evidence type="ECO:0000256" key="1">
    <source>
        <dbReference type="SAM" id="MobiDB-lite"/>
    </source>
</evidence>